<comment type="caution">
    <text evidence="4">The sequence shown here is derived from an EMBL/GenBank/DDBJ whole genome shotgun (WGS) entry which is preliminary data.</text>
</comment>
<evidence type="ECO:0000313" key="4">
    <source>
        <dbReference type="EMBL" id="CDL36219.1"/>
    </source>
</evidence>
<evidence type="ECO:0000256" key="1">
    <source>
        <dbReference type="ARBA" id="ARBA00022630"/>
    </source>
</evidence>
<feature type="domain" description="FAD/NAD(P)-binding" evidence="3">
    <location>
        <begin position="3"/>
        <end position="65"/>
    </location>
</feature>
<dbReference type="SUPFAM" id="SSF51905">
    <property type="entry name" value="FAD/NAD(P)-binding domain"/>
    <property type="match status" value="1"/>
</dbReference>
<reference evidence="4 5" key="1">
    <citation type="submission" date="2013-10" db="EMBL/GenBank/DDBJ databases">
        <title>Antibiotic resistance diversity of beta-lactamase producers in the General Hospital Vienna.</title>
        <authorList>
            <person name="Barisic I."/>
            <person name="Mitteregger D."/>
            <person name="Hirschl A.M."/>
            <person name="Noehammer C."/>
            <person name="Wiesinger-Mayr H."/>
        </authorList>
    </citation>
    <scope>NUCLEOTIDE SEQUENCE [LARGE SCALE GENOMIC DNA]</scope>
    <source>
        <strain evidence="4 5">ISC11</strain>
    </source>
</reference>
<dbReference type="AlphaFoldDB" id="A0A7G2IJK3"/>
<evidence type="ECO:0000256" key="2">
    <source>
        <dbReference type="ARBA" id="ARBA00023002"/>
    </source>
</evidence>
<dbReference type="EC" id="1.8.1.-" evidence="4"/>
<dbReference type="Pfam" id="PF07992">
    <property type="entry name" value="Pyr_redox_2"/>
    <property type="match status" value="1"/>
</dbReference>
<sequence>MELAGIFVQIGLLPNTNWLEGAVERNRMGEIIIDAKCETSVKGVFAAGDCTTVPYKQIIIATGEGAKASLSSFDYLIRTTVA</sequence>
<dbReference type="PRINTS" id="PR00368">
    <property type="entry name" value="FADPNR"/>
</dbReference>
<accession>A0A7G2IJK3</accession>
<dbReference type="PRINTS" id="PR00469">
    <property type="entry name" value="PNDRDTASEII"/>
</dbReference>
<evidence type="ECO:0000259" key="3">
    <source>
        <dbReference type="Pfam" id="PF07992"/>
    </source>
</evidence>
<dbReference type="InterPro" id="IPR036188">
    <property type="entry name" value="FAD/NAD-bd_sf"/>
</dbReference>
<keyword evidence="2 4" id="KW-0560">Oxidoreductase</keyword>
<keyword evidence="1" id="KW-0285">Flavoprotein</keyword>
<dbReference type="InterPro" id="IPR023753">
    <property type="entry name" value="FAD/NAD-binding_dom"/>
</dbReference>
<name>A0A7G2IJK3_CITFR</name>
<protein>
    <submittedName>
        <fullName evidence="4">Alkyl hydroperoxide reductase protein F</fullName>
        <ecNumber evidence="4">1.8.1.-</ecNumber>
    </submittedName>
</protein>
<dbReference type="InterPro" id="IPR050097">
    <property type="entry name" value="Ferredoxin-NADP_redctase_2"/>
</dbReference>
<dbReference type="Gene3D" id="3.50.50.60">
    <property type="entry name" value="FAD/NAD(P)-binding domain"/>
    <property type="match status" value="1"/>
</dbReference>
<evidence type="ECO:0000313" key="5">
    <source>
        <dbReference type="Proteomes" id="UP000019194"/>
    </source>
</evidence>
<proteinExistence type="predicted"/>
<dbReference type="PANTHER" id="PTHR48105">
    <property type="entry name" value="THIOREDOXIN REDUCTASE 1-RELATED-RELATED"/>
    <property type="match status" value="1"/>
</dbReference>
<dbReference type="Proteomes" id="UP000019194">
    <property type="component" value="Unassembled WGS sequence"/>
</dbReference>
<organism evidence="4 5">
    <name type="scientific">Citrobacter freundii</name>
    <dbReference type="NCBI Taxonomy" id="546"/>
    <lineage>
        <taxon>Bacteria</taxon>
        <taxon>Pseudomonadati</taxon>
        <taxon>Pseudomonadota</taxon>
        <taxon>Gammaproteobacteria</taxon>
        <taxon>Enterobacterales</taxon>
        <taxon>Enterobacteriaceae</taxon>
        <taxon>Citrobacter</taxon>
        <taxon>Citrobacter freundii complex</taxon>
    </lineage>
</organism>
<dbReference type="GO" id="GO:0016491">
    <property type="term" value="F:oxidoreductase activity"/>
    <property type="evidence" value="ECO:0007669"/>
    <property type="project" value="UniProtKB-KW"/>
</dbReference>
<dbReference type="EMBL" id="CBWP010000009">
    <property type="protein sequence ID" value="CDL36219.1"/>
    <property type="molecule type" value="Genomic_DNA"/>
</dbReference>